<dbReference type="Proteomes" id="UP001165060">
    <property type="component" value="Unassembled WGS sequence"/>
</dbReference>
<dbReference type="InterPro" id="IPR017907">
    <property type="entry name" value="Znf_RING_CS"/>
</dbReference>
<evidence type="ECO:0000259" key="5">
    <source>
        <dbReference type="PROSITE" id="PS50089"/>
    </source>
</evidence>
<name>A0ABQ6M5S0_9STRA</name>
<evidence type="ECO:0000256" key="2">
    <source>
        <dbReference type="ARBA" id="ARBA00022771"/>
    </source>
</evidence>
<evidence type="ECO:0000313" key="6">
    <source>
        <dbReference type="EMBL" id="GMI20064.1"/>
    </source>
</evidence>
<protein>
    <recommendedName>
        <fullName evidence="5">RING-type domain-containing protein</fullName>
    </recommendedName>
</protein>
<dbReference type="SUPFAM" id="SSF57850">
    <property type="entry name" value="RING/U-box"/>
    <property type="match status" value="1"/>
</dbReference>
<dbReference type="PROSITE" id="PS50089">
    <property type="entry name" value="ZF_RING_2"/>
    <property type="match status" value="1"/>
</dbReference>
<keyword evidence="2 4" id="KW-0863">Zinc-finger</keyword>
<evidence type="ECO:0000256" key="1">
    <source>
        <dbReference type="ARBA" id="ARBA00022723"/>
    </source>
</evidence>
<evidence type="ECO:0000256" key="4">
    <source>
        <dbReference type="PROSITE-ProRule" id="PRU00175"/>
    </source>
</evidence>
<evidence type="ECO:0000313" key="7">
    <source>
        <dbReference type="Proteomes" id="UP001165060"/>
    </source>
</evidence>
<dbReference type="InterPro" id="IPR001841">
    <property type="entry name" value="Znf_RING"/>
</dbReference>
<dbReference type="EMBL" id="BRYB01001190">
    <property type="protein sequence ID" value="GMI20064.1"/>
    <property type="molecule type" value="Genomic_DNA"/>
</dbReference>
<dbReference type="Gene3D" id="3.30.40.10">
    <property type="entry name" value="Zinc/RING finger domain, C3HC4 (zinc finger)"/>
    <property type="match status" value="1"/>
</dbReference>
<feature type="domain" description="RING-type" evidence="5">
    <location>
        <begin position="141"/>
        <end position="183"/>
    </location>
</feature>
<keyword evidence="7" id="KW-1185">Reference proteome</keyword>
<dbReference type="InterPro" id="IPR013083">
    <property type="entry name" value="Znf_RING/FYVE/PHD"/>
</dbReference>
<gene>
    <name evidence="6" type="ORF">TeGR_g7187</name>
</gene>
<reference evidence="6 7" key="1">
    <citation type="journal article" date="2023" name="Commun. Biol.">
        <title>Genome analysis of Parmales, the sister group of diatoms, reveals the evolutionary specialization of diatoms from phago-mixotrophs to photoautotrophs.</title>
        <authorList>
            <person name="Ban H."/>
            <person name="Sato S."/>
            <person name="Yoshikawa S."/>
            <person name="Yamada K."/>
            <person name="Nakamura Y."/>
            <person name="Ichinomiya M."/>
            <person name="Sato N."/>
            <person name="Blanc-Mathieu R."/>
            <person name="Endo H."/>
            <person name="Kuwata A."/>
            <person name="Ogata H."/>
        </authorList>
    </citation>
    <scope>NUCLEOTIDE SEQUENCE [LARGE SCALE GENOMIC DNA]</scope>
</reference>
<keyword evidence="1" id="KW-0479">Metal-binding</keyword>
<proteinExistence type="predicted"/>
<evidence type="ECO:0000256" key="3">
    <source>
        <dbReference type="ARBA" id="ARBA00022833"/>
    </source>
</evidence>
<accession>A0ABQ6M5S0</accession>
<sequence length="225" mass="25117">MISHSKEEILKSVEPVERRTLVPMSRAEIQCYNTITSVARMNLLLCEKLEGRTTSKTDSLLNSSQAKFARSIGTNIQLACCGGGEIVPALGNVSFNETLDFVSNGVEYGGVRIGDRRGSDAEVARCRKWLNEVQMGGMRKCQGCYAEFQVLLLTPCVHFFCPDCVASEHKPVSQYTLACSYCREEYDIDSLQALQPGFDTRWKWNVEEELAELKAKKARDDAIAN</sequence>
<organism evidence="6 7">
    <name type="scientific">Tetraparma gracilis</name>
    <dbReference type="NCBI Taxonomy" id="2962635"/>
    <lineage>
        <taxon>Eukaryota</taxon>
        <taxon>Sar</taxon>
        <taxon>Stramenopiles</taxon>
        <taxon>Ochrophyta</taxon>
        <taxon>Bolidophyceae</taxon>
        <taxon>Parmales</taxon>
        <taxon>Triparmaceae</taxon>
        <taxon>Tetraparma</taxon>
    </lineage>
</organism>
<keyword evidence="3" id="KW-0862">Zinc</keyword>
<comment type="caution">
    <text evidence="6">The sequence shown here is derived from an EMBL/GenBank/DDBJ whole genome shotgun (WGS) entry which is preliminary data.</text>
</comment>
<dbReference type="PROSITE" id="PS00518">
    <property type="entry name" value="ZF_RING_1"/>
    <property type="match status" value="1"/>
</dbReference>
<feature type="non-terminal residue" evidence="6">
    <location>
        <position position="225"/>
    </location>
</feature>